<dbReference type="EMBL" id="JAIMJC010000003">
    <property type="protein sequence ID" value="KAH0527004.1"/>
    <property type="molecule type" value="Genomic_DNA"/>
</dbReference>
<keyword evidence="3" id="KW-1185">Reference proteome</keyword>
<evidence type="ECO:0000313" key="2">
    <source>
        <dbReference type="EMBL" id="KAH0527004.1"/>
    </source>
</evidence>
<gene>
    <name evidence="2" type="ORF">TsFJ059_002048</name>
</gene>
<reference evidence="2 3" key="1">
    <citation type="submission" date="2021-08" db="EMBL/GenBank/DDBJ databases">
        <title>The highly contiguous genome resource for Trichoderma semiorbis FJ059, a fungal antagonistic to plant pathogens.</title>
        <authorList>
            <person name="Liu T."/>
        </authorList>
    </citation>
    <scope>NUCLEOTIDE SEQUENCE [LARGE SCALE GENOMIC DNA]</scope>
    <source>
        <strain evidence="2 3">FJ059</strain>
    </source>
</reference>
<dbReference type="Proteomes" id="UP000826573">
    <property type="component" value="Unassembled WGS sequence"/>
</dbReference>
<proteinExistence type="predicted"/>
<dbReference type="AlphaFoldDB" id="A0A9P8KUA5"/>
<feature type="region of interest" description="Disordered" evidence="1">
    <location>
        <begin position="45"/>
        <end position="64"/>
    </location>
</feature>
<protein>
    <submittedName>
        <fullName evidence="2">Uncharacterized protein</fullName>
    </submittedName>
</protein>
<evidence type="ECO:0000256" key="1">
    <source>
        <dbReference type="SAM" id="MobiDB-lite"/>
    </source>
</evidence>
<organism evidence="2 3">
    <name type="scientific">Trichoderma semiorbis</name>
    <dbReference type="NCBI Taxonomy" id="1491008"/>
    <lineage>
        <taxon>Eukaryota</taxon>
        <taxon>Fungi</taxon>
        <taxon>Dikarya</taxon>
        <taxon>Ascomycota</taxon>
        <taxon>Pezizomycotina</taxon>
        <taxon>Sordariomycetes</taxon>
        <taxon>Hypocreomycetidae</taxon>
        <taxon>Hypocreales</taxon>
        <taxon>Hypocreaceae</taxon>
        <taxon>Trichoderma</taxon>
    </lineage>
</organism>
<accession>A0A9P8KUA5</accession>
<sequence>MTLAQISADSVINMDQEDGDVASESISVSAWDNYQMSLLDDVDSDPLFDDPVNADNRDQDAVMGPWPNVEDEWGFIKGQFIKSFLR</sequence>
<comment type="caution">
    <text evidence="2">The sequence shown here is derived from an EMBL/GenBank/DDBJ whole genome shotgun (WGS) entry which is preliminary data.</text>
</comment>
<evidence type="ECO:0000313" key="3">
    <source>
        <dbReference type="Proteomes" id="UP000826573"/>
    </source>
</evidence>
<name>A0A9P8KUA5_9HYPO</name>